<protein>
    <recommendedName>
        <fullName evidence="3">TFIIB-type zinc ribbon-containing protein</fullName>
    </recommendedName>
</protein>
<evidence type="ECO:0008006" key="3">
    <source>
        <dbReference type="Google" id="ProtNLM"/>
    </source>
</evidence>
<evidence type="ECO:0000313" key="1">
    <source>
        <dbReference type="EMBL" id="ARS63683.1"/>
    </source>
</evidence>
<organism evidence="1 2">
    <name type="scientific">Candidatus Nitrosomarinus catalinensis</name>
    <dbReference type="NCBI Taxonomy" id="1898749"/>
    <lineage>
        <taxon>Archaea</taxon>
        <taxon>Nitrososphaerota</taxon>
        <taxon>Nitrososphaeria</taxon>
        <taxon>Nitrosopumilales</taxon>
        <taxon>Nitrosopumilaceae</taxon>
        <taxon>Candidatus Nitrosomarinus</taxon>
    </lineage>
</organism>
<sequence length="103" mass="12482">MVVCPECTARAKKKILTKYEEEVAEEDRDRQELYKLYDEVDIPMEMDKNTKNFICKKCGLYASREQISDIRYKLNQKERTRDDKSDDYLEWWNKSKKDKNLDS</sequence>
<reference evidence="1 2" key="1">
    <citation type="journal article" date="2017" name="Environ. Microbiol.">
        <title>Genome and epigenome of a novel marine Thaumarchaeota strain suggest viral infection, phosphorothioation DNA modification and multiple restriction systems.</title>
        <authorList>
            <person name="Ahlgren N.A."/>
            <person name="Chen Y."/>
            <person name="Needham D.M."/>
            <person name="Parada A.E."/>
            <person name="Sachdeva R."/>
            <person name="Trinh V."/>
            <person name="Chen T."/>
            <person name="Fuhrman J.A."/>
        </authorList>
    </citation>
    <scope>NUCLEOTIDE SEQUENCE [LARGE SCALE GENOMIC DNA]</scope>
    <source>
        <strain evidence="1 2">SPOT01</strain>
    </source>
</reference>
<evidence type="ECO:0000313" key="2">
    <source>
        <dbReference type="Proteomes" id="UP000249949"/>
    </source>
</evidence>
<dbReference type="RefSeq" id="WP_086906928.1">
    <property type="nucleotide sequence ID" value="NZ_CP021324.1"/>
</dbReference>
<dbReference type="KEGG" id="nct:NMSP_0048"/>
<dbReference type="EMBL" id="CP021324">
    <property type="protein sequence ID" value="ARS63683.1"/>
    <property type="molecule type" value="Genomic_DNA"/>
</dbReference>
<name>A0A2Z2HHL4_9ARCH</name>
<dbReference type="AlphaFoldDB" id="A0A2Z2HHL4"/>
<proteinExistence type="predicted"/>
<dbReference type="GeneID" id="32900553"/>
<dbReference type="OrthoDB" id="9973at2157"/>
<accession>A0A2Z2HHL4</accession>
<keyword evidence="2" id="KW-1185">Reference proteome</keyword>
<gene>
    <name evidence="1" type="ORF">NMSP_0048</name>
</gene>
<dbReference type="Proteomes" id="UP000249949">
    <property type="component" value="Chromosome"/>
</dbReference>